<dbReference type="Gene3D" id="1.25.40.390">
    <property type="match status" value="1"/>
</dbReference>
<comment type="subcellular location">
    <subcellularLocation>
        <location evidence="1">Cell outer membrane</location>
    </subcellularLocation>
</comment>
<evidence type="ECO:0000256" key="2">
    <source>
        <dbReference type="ARBA" id="ARBA00006275"/>
    </source>
</evidence>
<comment type="caution">
    <text evidence="8">The sequence shown here is derived from an EMBL/GenBank/DDBJ whole genome shotgun (WGS) entry which is preliminary data.</text>
</comment>
<dbReference type="Proteomes" id="UP001153642">
    <property type="component" value="Unassembled WGS sequence"/>
</dbReference>
<name>A0ABT6FSZ8_9FLAO</name>
<dbReference type="InterPro" id="IPR012944">
    <property type="entry name" value="SusD_RagB_dom"/>
</dbReference>
<evidence type="ECO:0000259" key="6">
    <source>
        <dbReference type="Pfam" id="PF07980"/>
    </source>
</evidence>
<dbReference type="EMBL" id="JAPMUA010000003">
    <property type="protein sequence ID" value="MDG3586179.1"/>
    <property type="molecule type" value="Genomic_DNA"/>
</dbReference>
<protein>
    <submittedName>
        <fullName evidence="8">RagB/SusD family nutrient uptake outer membrane protein</fullName>
    </submittedName>
</protein>
<feature type="domain" description="SusD-like N-terminal" evidence="7">
    <location>
        <begin position="92"/>
        <end position="219"/>
    </location>
</feature>
<evidence type="ECO:0000259" key="7">
    <source>
        <dbReference type="Pfam" id="PF14322"/>
    </source>
</evidence>
<dbReference type="Pfam" id="PF07980">
    <property type="entry name" value="SusD_RagB"/>
    <property type="match status" value="1"/>
</dbReference>
<comment type="similarity">
    <text evidence="2">Belongs to the SusD family.</text>
</comment>
<keyword evidence="4" id="KW-0472">Membrane</keyword>
<dbReference type="InterPro" id="IPR011990">
    <property type="entry name" value="TPR-like_helical_dom_sf"/>
</dbReference>
<dbReference type="PROSITE" id="PS51257">
    <property type="entry name" value="PROKAR_LIPOPROTEIN"/>
    <property type="match status" value="1"/>
</dbReference>
<sequence>MKKYIYILLIISTFISCDDELEQTNPNVVTQENFWKTEDDVLSGLAATYKMFRHIDNGYWGVRGVELTNGRGDDFFIRNDVKALYELSTFSNTPSTGTPTSIFTGCYTGIFRANQIIDNIGTVEVSDADKEKFVAEAKFLRALNYFHLVINYGAVPIFTSVPQTREEYFIQQSPESEVWVQIENDFKEAAANLPVTYPSQWVGRATKGAAIGYLGKVYLYQQKWEDAVTQFSTLTTPTGMPKAPYNYDLLADFQENFLPGNDNNIESLFEIQNQNVGGTDPWAGENANESQGVTTAQEFAPTEVGGWFEAHPTEKIFQEFQEEKTTDGDFDPRMYASLIWDYPGATFYNIPYAEFSSPFGYSAKIKKYQNWYDDNEGIWISEINEKALRFADVLLMYAEALTMQGRSAEAVPLVNRIRERASLSALAALGQTEMMEEIRHQRMIEFFREGLRFYDLKRWGLIEQEINNSDKVGKEFLVLPKHAYFPIPQSEMNTNPNIDQNPDW</sequence>
<proteinExistence type="inferred from homology"/>
<evidence type="ECO:0000313" key="9">
    <source>
        <dbReference type="Proteomes" id="UP001153642"/>
    </source>
</evidence>
<evidence type="ECO:0000256" key="1">
    <source>
        <dbReference type="ARBA" id="ARBA00004442"/>
    </source>
</evidence>
<keyword evidence="9" id="KW-1185">Reference proteome</keyword>
<keyword evidence="5" id="KW-0998">Cell outer membrane</keyword>
<dbReference type="Pfam" id="PF14322">
    <property type="entry name" value="SusD-like_3"/>
    <property type="match status" value="1"/>
</dbReference>
<reference evidence="8" key="1">
    <citation type="submission" date="2022-11" db="EMBL/GenBank/DDBJ databases">
        <title>High-quality draft genome sequence of Galbibacter sp. strain CMA-7.</title>
        <authorList>
            <person name="Wei L."/>
            <person name="Dong C."/>
            <person name="Shao Z."/>
        </authorList>
    </citation>
    <scope>NUCLEOTIDE SEQUENCE</scope>
    <source>
        <strain evidence="8">CMA-7</strain>
    </source>
</reference>
<evidence type="ECO:0000313" key="8">
    <source>
        <dbReference type="EMBL" id="MDG3586179.1"/>
    </source>
</evidence>
<organism evidence="8 9">
    <name type="scientific">Galbibacter pacificus</name>
    <dbReference type="NCBI Taxonomy" id="2996052"/>
    <lineage>
        <taxon>Bacteria</taxon>
        <taxon>Pseudomonadati</taxon>
        <taxon>Bacteroidota</taxon>
        <taxon>Flavobacteriia</taxon>
        <taxon>Flavobacteriales</taxon>
        <taxon>Flavobacteriaceae</taxon>
        <taxon>Galbibacter</taxon>
    </lineage>
</organism>
<dbReference type="InterPro" id="IPR033985">
    <property type="entry name" value="SusD-like_N"/>
</dbReference>
<accession>A0ABT6FSZ8</accession>
<dbReference type="RefSeq" id="WP_277899911.1">
    <property type="nucleotide sequence ID" value="NZ_JAPMUA010000003.1"/>
</dbReference>
<keyword evidence="3" id="KW-0732">Signal</keyword>
<dbReference type="SUPFAM" id="SSF48452">
    <property type="entry name" value="TPR-like"/>
    <property type="match status" value="1"/>
</dbReference>
<dbReference type="CDD" id="cd08977">
    <property type="entry name" value="SusD"/>
    <property type="match status" value="1"/>
</dbReference>
<feature type="domain" description="RagB/SusD" evidence="6">
    <location>
        <begin position="284"/>
        <end position="504"/>
    </location>
</feature>
<evidence type="ECO:0000256" key="3">
    <source>
        <dbReference type="ARBA" id="ARBA00022729"/>
    </source>
</evidence>
<evidence type="ECO:0000256" key="5">
    <source>
        <dbReference type="ARBA" id="ARBA00023237"/>
    </source>
</evidence>
<gene>
    <name evidence="8" type="ORF">OSR52_09890</name>
</gene>
<evidence type="ECO:0000256" key="4">
    <source>
        <dbReference type="ARBA" id="ARBA00023136"/>
    </source>
</evidence>